<dbReference type="GO" id="GO:0032190">
    <property type="term" value="F:acrosin binding"/>
    <property type="evidence" value="ECO:0007669"/>
    <property type="project" value="TreeGrafter"/>
</dbReference>
<proteinExistence type="predicted"/>
<dbReference type="InterPro" id="IPR042235">
    <property type="entry name" value="ZP-C_dom"/>
</dbReference>
<organism evidence="4 5">
    <name type="scientific">Scomber scombrus</name>
    <name type="common">Atlantic mackerel</name>
    <name type="synonym">Scomber vernalis</name>
    <dbReference type="NCBI Taxonomy" id="13677"/>
    <lineage>
        <taxon>Eukaryota</taxon>
        <taxon>Metazoa</taxon>
        <taxon>Chordata</taxon>
        <taxon>Craniata</taxon>
        <taxon>Vertebrata</taxon>
        <taxon>Euteleostomi</taxon>
        <taxon>Actinopterygii</taxon>
        <taxon>Neopterygii</taxon>
        <taxon>Teleostei</taxon>
        <taxon>Neoteleostei</taxon>
        <taxon>Acanthomorphata</taxon>
        <taxon>Pelagiaria</taxon>
        <taxon>Scombriformes</taxon>
        <taxon>Scombridae</taxon>
        <taxon>Scomber</taxon>
    </lineage>
</organism>
<feature type="chain" id="PRO_5043628811" evidence="2">
    <location>
        <begin position="19"/>
        <end position="455"/>
    </location>
</feature>
<comment type="caution">
    <text evidence="4">The sequence shown here is derived from an EMBL/GenBank/DDBJ whole genome shotgun (WGS) entry which is preliminary data.</text>
</comment>
<dbReference type="GO" id="GO:0031012">
    <property type="term" value="C:extracellular matrix"/>
    <property type="evidence" value="ECO:0007669"/>
    <property type="project" value="TreeGrafter"/>
</dbReference>
<reference evidence="4 5" key="1">
    <citation type="submission" date="2024-01" db="EMBL/GenBank/DDBJ databases">
        <authorList>
            <person name="Alioto T."/>
            <person name="Alioto T."/>
            <person name="Gomez Garrido J."/>
        </authorList>
    </citation>
    <scope>NUCLEOTIDE SEQUENCE [LARGE SCALE GENOMIC DNA]</scope>
</reference>
<dbReference type="InterPro" id="IPR055355">
    <property type="entry name" value="ZP-C"/>
</dbReference>
<dbReference type="InterPro" id="IPR001507">
    <property type="entry name" value="ZP_dom"/>
</dbReference>
<evidence type="ECO:0000256" key="1">
    <source>
        <dbReference type="ARBA" id="ARBA00023157"/>
    </source>
</evidence>
<sequence>MGLLHAGLVLLLCCSAYSQTFRSMAQYGLFVEDPELEWERMATLMDEDTIPAPAPRAKSESPLPEAKKLPEYMIVSKSKDPIELFKPEKGARPLPNLAKKILLPDDASALTTGNSAPPKLVEILCHVDRIYVRIKREVFKSRDAYKYLKLGACPVNQGTKEHYYLLHLLKTDCGYKKESNADFLSVSNKLRYMPKGPVLREMPFEIPLKCKYPRLFYSYTVGFYPRLVGGTVYKSLQPKSSFTLTSLDASGNEITGAVMYTLGQPMYFEAKTSRSGDQRMYINKCYMTASQSSNQLYTVIDNQGCMIDGKMNKQSKFLTGDSKMTQKFTVGAFVFKDLLTSGSTTQQLYMRCELIQKNVLPTTSSKACNYDQVTKKWKELYGDDSVCACCDTSCPLQPKATRNMVTSHSWKVDLNKDGSVEVDPRMKSFDTGTINFEDSDMTEHRDFLNYWDHDY</sequence>
<keyword evidence="2" id="KW-0732">Signal</keyword>
<dbReference type="GO" id="GO:0035803">
    <property type="term" value="P:egg coat formation"/>
    <property type="evidence" value="ECO:0007669"/>
    <property type="project" value="TreeGrafter"/>
</dbReference>
<evidence type="ECO:0000313" key="5">
    <source>
        <dbReference type="Proteomes" id="UP001314229"/>
    </source>
</evidence>
<evidence type="ECO:0000256" key="2">
    <source>
        <dbReference type="SAM" id="SignalP"/>
    </source>
</evidence>
<dbReference type="Proteomes" id="UP001314229">
    <property type="component" value="Unassembled WGS sequence"/>
</dbReference>
<keyword evidence="5" id="KW-1185">Reference proteome</keyword>
<keyword evidence="1" id="KW-1015">Disulfide bond</keyword>
<dbReference type="AlphaFoldDB" id="A0AAV1NV31"/>
<dbReference type="PANTHER" id="PTHR11576">
    <property type="entry name" value="ZONA PELLUCIDA SPERM-BINDING PROTEIN 3"/>
    <property type="match status" value="1"/>
</dbReference>
<dbReference type="Gene3D" id="2.60.40.4100">
    <property type="entry name" value="Zona pellucida, ZP-C domain"/>
    <property type="match status" value="1"/>
</dbReference>
<feature type="signal peptide" evidence="2">
    <location>
        <begin position="1"/>
        <end position="18"/>
    </location>
</feature>
<dbReference type="Pfam" id="PF00100">
    <property type="entry name" value="Zona_pellucida"/>
    <property type="match status" value="1"/>
</dbReference>
<evidence type="ECO:0000259" key="3">
    <source>
        <dbReference type="PROSITE" id="PS51034"/>
    </source>
</evidence>
<name>A0AAV1NV31_SCOSC</name>
<dbReference type="GO" id="GO:2000344">
    <property type="term" value="P:positive regulation of acrosome reaction"/>
    <property type="evidence" value="ECO:0007669"/>
    <property type="project" value="TreeGrafter"/>
</dbReference>
<dbReference type="Gene3D" id="2.60.40.3210">
    <property type="entry name" value="Zona pellucida, ZP-N domain"/>
    <property type="match status" value="1"/>
</dbReference>
<feature type="domain" description="ZP" evidence="3">
    <location>
        <begin position="124"/>
        <end position="375"/>
    </location>
</feature>
<dbReference type="PANTHER" id="PTHR11576:SF26">
    <property type="entry name" value="ZONA PELLUCIDA GLYCOPROTEIN 3D TANDEM DUPLICATE 2"/>
    <property type="match status" value="1"/>
</dbReference>
<dbReference type="GO" id="GO:0007339">
    <property type="term" value="P:binding of sperm to zona pellucida"/>
    <property type="evidence" value="ECO:0007669"/>
    <property type="project" value="TreeGrafter"/>
</dbReference>
<evidence type="ECO:0000313" key="4">
    <source>
        <dbReference type="EMBL" id="CAK6962868.1"/>
    </source>
</evidence>
<dbReference type="SMART" id="SM00241">
    <property type="entry name" value="ZP"/>
    <property type="match status" value="1"/>
</dbReference>
<dbReference type="EMBL" id="CAWUFR010000061">
    <property type="protein sequence ID" value="CAK6962868.1"/>
    <property type="molecule type" value="Genomic_DNA"/>
</dbReference>
<accession>A0AAV1NV31</accession>
<protein>
    <submittedName>
        <fullName evidence="4">Zona pellucida sperm-binding protein 3</fullName>
    </submittedName>
</protein>
<gene>
    <name evidence="4" type="ORF">FSCOSCO3_A037194</name>
</gene>
<dbReference type="PROSITE" id="PS51034">
    <property type="entry name" value="ZP_2"/>
    <property type="match status" value="1"/>
</dbReference>
<dbReference type="FunFam" id="2.60.40.4100:FF:000002">
    <property type="entry name" value="Zona pellucida sperm-binding protein 3"/>
    <property type="match status" value="1"/>
</dbReference>